<dbReference type="InterPro" id="IPR037914">
    <property type="entry name" value="SpoVT-AbrB_sf"/>
</dbReference>
<dbReference type="SUPFAM" id="SSF89447">
    <property type="entry name" value="AbrB/MazE/MraZ-like"/>
    <property type="match status" value="1"/>
</dbReference>
<dbReference type="AlphaFoldDB" id="A0A1G1XT02"/>
<sequence length="92" mass="10524">MLKMEISMTTLSENGQVVIPAEIRKDANIKPATKFLVFNKGGNIILKIIRKETLAKDIHLLERIEHSEQQIKTRKYTKADTSMTAEEIEDIL</sequence>
<evidence type="ECO:0000259" key="3">
    <source>
        <dbReference type="PROSITE" id="PS51740"/>
    </source>
</evidence>
<dbReference type="PROSITE" id="PS51740">
    <property type="entry name" value="SPOVT_ABRB"/>
    <property type="match status" value="1"/>
</dbReference>
<dbReference type="Gene3D" id="2.10.260.10">
    <property type="match status" value="1"/>
</dbReference>
<proteinExistence type="predicted"/>
<dbReference type="Pfam" id="PF04014">
    <property type="entry name" value="MazE_antitoxin"/>
    <property type="match status" value="1"/>
</dbReference>
<feature type="region of interest" description="Disordered" evidence="2">
    <location>
        <begin position="71"/>
        <end position="92"/>
    </location>
</feature>
<dbReference type="Proteomes" id="UP000178930">
    <property type="component" value="Unassembled WGS sequence"/>
</dbReference>
<dbReference type="GO" id="GO:0003677">
    <property type="term" value="F:DNA binding"/>
    <property type="evidence" value="ECO:0007669"/>
    <property type="project" value="UniProtKB-UniRule"/>
</dbReference>
<evidence type="ECO:0000256" key="1">
    <source>
        <dbReference type="PROSITE-ProRule" id="PRU01076"/>
    </source>
</evidence>
<evidence type="ECO:0000256" key="2">
    <source>
        <dbReference type="SAM" id="MobiDB-lite"/>
    </source>
</evidence>
<comment type="caution">
    <text evidence="4">The sequence shown here is derived from an EMBL/GenBank/DDBJ whole genome shotgun (WGS) entry which is preliminary data.</text>
</comment>
<dbReference type="EMBL" id="MHIB01000044">
    <property type="protein sequence ID" value="OGY43084.1"/>
    <property type="molecule type" value="Genomic_DNA"/>
</dbReference>
<name>A0A1G1XT02_9BACT</name>
<dbReference type="SMART" id="SM00966">
    <property type="entry name" value="SpoVT_AbrB"/>
    <property type="match status" value="1"/>
</dbReference>
<organism evidence="4 5">
    <name type="scientific">Candidatus Buchananbacteria bacterium RIFCSPHIGHO2_01_FULL_39_14</name>
    <dbReference type="NCBI Taxonomy" id="1797532"/>
    <lineage>
        <taxon>Bacteria</taxon>
        <taxon>Candidatus Buchananiibacteriota</taxon>
    </lineage>
</organism>
<feature type="domain" description="SpoVT-AbrB" evidence="3">
    <location>
        <begin position="6"/>
        <end position="51"/>
    </location>
</feature>
<reference evidence="4 5" key="1">
    <citation type="journal article" date="2016" name="Nat. Commun.">
        <title>Thousands of microbial genomes shed light on interconnected biogeochemical processes in an aquifer system.</title>
        <authorList>
            <person name="Anantharaman K."/>
            <person name="Brown C.T."/>
            <person name="Hug L.A."/>
            <person name="Sharon I."/>
            <person name="Castelle C.J."/>
            <person name="Probst A.J."/>
            <person name="Thomas B.C."/>
            <person name="Singh A."/>
            <person name="Wilkins M.J."/>
            <person name="Karaoz U."/>
            <person name="Brodie E.L."/>
            <person name="Williams K.H."/>
            <person name="Hubbard S.S."/>
            <person name="Banfield J.F."/>
        </authorList>
    </citation>
    <scope>NUCLEOTIDE SEQUENCE [LARGE SCALE GENOMIC DNA]</scope>
</reference>
<dbReference type="InterPro" id="IPR007159">
    <property type="entry name" value="SpoVT-AbrB_dom"/>
</dbReference>
<accession>A0A1G1XT02</accession>
<dbReference type="NCBIfam" id="TIGR01439">
    <property type="entry name" value="lp_hng_hel_AbrB"/>
    <property type="match status" value="1"/>
</dbReference>
<evidence type="ECO:0000313" key="5">
    <source>
        <dbReference type="Proteomes" id="UP000178930"/>
    </source>
</evidence>
<protein>
    <recommendedName>
        <fullName evidence="3">SpoVT-AbrB domain-containing protein</fullName>
    </recommendedName>
</protein>
<gene>
    <name evidence="4" type="ORF">A2729_04990</name>
</gene>
<evidence type="ECO:0000313" key="4">
    <source>
        <dbReference type="EMBL" id="OGY43084.1"/>
    </source>
</evidence>
<keyword evidence="1" id="KW-0238">DNA-binding</keyword>